<feature type="domain" description="Glycosyl hydrolase family 31 C-terminal" evidence="6">
    <location>
        <begin position="1210"/>
        <end position="1293"/>
    </location>
</feature>
<dbReference type="InterPro" id="IPR050985">
    <property type="entry name" value="Alpha-glycosidase_related"/>
</dbReference>
<evidence type="ECO:0000256" key="2">
    <source>
        <dbReference type="ARBA" id="ARBA00022801"/>
    </source>
</evidence>
<comment type="caution">
    <text evidence="7">The sequence shown here is derived from an EMBL/GenBank/DDBJ whole genome shotgun (WGS) entry which is preliminary data.</text>
</comment>
<reference evidence="7 8" key="1">
    <citation type="submission" date="2023-11" db="EMBL/GenBank/DDBJ databases">
        <authorList>
            <person name="Okamura Y."/>
        </authorList>
    </citation>
    <scope>NUCLEOTIDE SEQUENCE [LARGE SCALE GENOMIC DNA]</scope>
</reference>
<dbReference type="SUPFAM" id="SSF51445">
    <property type="entry name" value="(Trans)glycosidases"/>
    <property type="match status" value="2"/>
</dbReference>
<protein>
    <recommendedName>
        <fullName evidence="9">Glycoside hydrolase family 31</fullName>
    </recommendedName>
</protein>
<proteinExistence type="inferred from homology"/>
<evidence type="ECO:0000259" key="5">
    <source>
        <dbReference type="Pfam" id="PF01055"/>
    </source>
</evidence>
<evidence type="ECO:0000259" key="6">
    <source>
        <dbReference type="Pfam" id="PF21365"/>
    </source>
</evidence>
<feature type="domain" description="Glycoside hydrolase family 31 TIM barrel" evidence="5">
    <location>
        <begin position="903"/>
        <end position="1199"/>
    </location>
</feature>
<name>A0AAV1IYT3_9NEOP</name>
<evidence type="ECO:0000256" key="1">
    <source>
        <dbReference type="ARBA" id="ARBA00007806"/>
    </source>
</evidence>
<feature type="chain" id="PRO_5044010241" description="Glycoside hydrolase family 31" evidence="4">
    <location>
        <begin position="20"/>
        <end position="1294"/>
    </location>
</feature>
<dbReference type="InterPro" id="IPR048395">
    <property type="entry name" value="Glyco_hydro_31_C"/>
</dbReference>
<accession>A0AAV1IYT3</accession>
<feature type="domain" description="Glycosyl hydrolase family 31 C-terminal" evidence="6">
    <location>
        <begin position="559"/>
        <end position="643"/>
    </location>
</feature>
<dbReference type="GO" id="GO:0005975">
    <property type="term" value="P:carbohydrate metabolic process"/>
    <property type="evidence" value="ECO:0007669"/>
    <property type="project" value="InterPro"/>
</dbReference>
<dbReference type="CDD" id="cd06592">
    <property type="entry name" value="GH31_NET37"/>
    <property type="match status" value="2"/>
</dbReference>
<dbReference type="Gene3D" id="3.20.20.80">
    <property type="entry name" value="Glycosidases"/>
    <property type="match status" value="2"/>
</dbReference>
<dbReference type="Pfam" id="PF21365">
    <property type="entry name" value="Glyco_hydro_31_3rd"/>
    <property type="match status" value="2"/>
</dbReference>
<keyword evidence="4" id="KW-0732">Signal</keyword>
<evidence type="ECO:0000313" key="7">
    <source>
        <dbReference type="EMBL" id="CAK1542399.1"/>
    </source>
</evidence>
<dbReference type="EMBL" id="CAVLEF010000003">
    <property type="protein sequence ID" value="CAK1542399.1"/>
    <property type="molecule type" value="Genomic_DNA"/>
</dbReference>
<organism evidence="7 8">
    <name type="scientific">Leptosia nina</name>
    <dbReference type="NCBI Taxonomy" id="320188"/>
    <lineage>
        <taxon>Eukaryota</taxon>
        <taxon>Metazoa</taxon>
        <taxon>Ecdysozoa</taxon>
        <taxon>Arthropoda</taxon>
        <taxon>Hexapoda</taxon>
        <taxon>Insecta</taxon>
        <taxon>Pterygota</taxon>
        <taxon>Neoptera</taxon>
        <taxon>Endopterygota</taxon>
        <taxon>Lepidoptera</taxon>
        <taxon>Glossata</taxon>
        <taxon>Ditrysia</taxon>
        <taxon>Papilionoidea</taxon>
        <taxon>Pieridae</taxon>
        <taxon>Pierinae</taxon>
        <taxon>Leptosia</taxon>
    </lineage>
</organism>
<keyword evidence="8" id="KW-1185">Reference proteome</keyword>
<sequence length="1294" mass="147322">MAVLTLILGLLSLAVVAKTLPVEVRGDAVELTLEPQLTGGFSLAIREGEDKKILGQIGRTFYSPFTSEEIDGGVLIHIGSANLTVHTYYDGEANARGIKIKWDSKEQLRFEDCFDFGTKQWYGGPMQETQIYPIQNANQTYTAYVTREADNANIVERYWLNSAGEYIYVHPQVPLFIDYNQLNPNNICFGAQIAEPYSTRREHTELSYDIWFLPDVKAAHKHAVANYLGKPSSLPDFRMVQHPIWSTWAQYSYNVTGQKVMDFANDIRAHGFNNSQLEIDDLWETCYGSLEVDTNKFPNLTHLVEEVKALGYRVTIWLHPFINSGCEPWYTEALENGYFVVNEEGSAEASWWNNNGTAPGHIDFTNPQAAGWWSNRVRNLLETYGIDSAKFDAGQSSYTPQIPVQSGDIDLQPHNIVQAFVRTCAEFGDMVEVRGGFMTQDLPIFVRMVDRDSIWGLNNGLPTVITTTFQMNLNGYPFVLPDMIGGNGFNLNHEQADVPSKELFIRWVQANTFLPVMQYSYVPWNFDNETVEISKKYTELHASYAEEIYNAMRLAVEEGSPVNPPLWWIAPNDPEALVIWDEYLLGENILVAPVLKEGGRSRNIYLPEGVWYEEGDPDKALVGPIWVQNHPVPLDYLPYFVKEQKSDRDAANALSFGIGLTVLAIAVLAILIACASAVDIKLVDDPKHTVSLQDNYNTGLNIVLDRNGVRQVLAVLGRLAGNTTDLITDGETIIHYANDTRISITTKEVPKGHIITIAWESPSHQRLEDCVNLGSHHWYGGPEQKRQYWPIERVLLQDYSYVTKEADNCAVAEPYWLSSDGIFYYFDKKVPLHVDQNNINKNAACFYAQIKPPYSNKRQRNELVYALGIFDNPRTAHEYAVERYLKKPSGLPDEGMLTYPVWSTWARYKRRINHDKVLKFADEIMEHGFKSSHIEIDDLWEVCYGSQTVDERRFPDFKNTIAMLKSLGYRVTIWTHPFINKDCEPWYSEAVGKGYLVVSEYGSVETSWWNDNGTSTAYIDFTNPEARIWYTNRLKALQAEYGIDSFKFDGGETSWSPQIPVLNGDINDMPGVITADYVRTVAQFGPLVEVRTGYRTQDLPVFIRMIDKDSYWTFENGLPTVITTLLQLNMNGYPFVLPDMIGGNGYNEPPSKELYIRWLQASTFMPSLQFSYVPWDFDEETIEISKKYVNLHEEFAPKIIEACERAVQDGSPVNPPLWWIEPNNTETFDIWDQYLLGETILVAPVTEHGATKRDVYLPSGTWQAQSDPAQIYQGGDWIRGYPAPLDTLPYFIRV</sequence>
<keyword evidence="2" id="KW-0378">Hydrolase</keyword>
<comment type="similarity">
    <text evidence="1">Belongs to the glycosyl hydrolase 31 family.</text>
</comment>
<dbReference type="InterPro" id="IPR017853">
    <property type="entry name" value="GH"/>
</dbReference>
<dbReference type="InterPro" id="IPR000322">
    <property type="entry name" value="Glyco_hydro_31_TIM"/>
</dbReference>
<dbReference type="Proteomes" id="UP001497472">
    <property type="component" value="Unassembled WGS sequence"/>
</dbReference>
<gene>
    <name evidence="7" type="ORF">LNINA_LOCUS2299</name>
</gene>
<evidence type="ECO:0000256" key="3">
    <source>
        <dbReference type="ARBA" id="ARBA00023295"/>
    </source>
</evidence>
<evidence type="ECO:0000256" key="4">
    <source>
        <dbReference type="SAM" id="SignalP"/>
    </source>
</evidence>
<dbReference type="Gene3D" id="2.60.40.1180">
    <property type="entry name" value="Golgi alpha-mannosidase II"/>
    <property type="match status" value="2"/>
</dbReference>
<feature type="signal peptide" evidence="4">
    <location>
        <begin position="1"/>
        <end position="19"/>
    </location>
</feature>
<dbReference type="GO" id="GO:0004553">
    <property type="term" value="F:hydrolase activity, hydrolyzing O-glycosyl compounds"/>
    <property type="evidence" value="ECO:0007669"/>
    <property type="project" value="InterPro"/>
</dbReference>
<dbReference type="PANTHER" id="PTHR43053">
    <property type="entry name" value="GLYCOSIDASE FAMILY 31"/>
    <property type="match status" value="1"/>
</dbReference>
<evidence type="ECO:0000313" key="8">
    <source>
        <dbReference type="Proteomes" id="UP001497472"/>
    </source>
</evidence>
<dbReference type="SUPFAM" id="SSF51011">
    <property type="entry name" value="Glycosyl hydrolase domain"/>
    <property type="match status" value="2"/>
</dbReference>
<feature type="domain" description="Glycoside hydrolase family 31 TIM barrel" evidence="5">
    <location>
        <begin position="251"/>
        <end position="550"/>
    </location>
</feature>
<evidence type="ECO:0008006" key="9">
    <source>
        <dbReference type="Google" id="ProtNLM"/>
    </source>
</evidence>
<dbReference type="InterPro" id="IPR013780">
    <property type="entry name" value="Glyco_hydro_b"/>
</dbReference>
<dbReference type="PANTHER" id="PTHR43053:SF4">
    <property type="entry name" value="MYOGENESIS-REGULATING GLYCOSIDASE"/>
    <property type="match status" value="1"/>
</dbReference>
<dbReference type="Pfam" id="PF01055">
    <property type="entry name" value="Glyco_hydro_31_2nd"/>
    <property type="match status" value="2"/>
</dbReference>
<keyword evidence="3" id="KW-0326">Glycosidase</keyword>